<dbReference type="GeneID" id="63850601"/>
<protein>
    <submittedName>
        <fullName evidence="1">Uncharacterized protein</fullName>
    </submittedName>
</protein>
<dbReference type="AlphaFoldDB" id="A0A9P4GH13"/>
<name>A0A9P4GH13_9PLEO</name>
<proteinExistence type="predicted"/>
<keyword evidence="2" id="KW-1185">Reference proteome</keyword>
<gene>
    <name evidence="1" type="ORF">K460DRAFT_366342</name>
</gene>
<organism evidence="1 2">
    <name type="scientific">Cucurbitaria berberidis CBS 394.84</name>
    <dbReference type="NCBI Taxonomy" id="1168544"/>
    <lineage>
        <taxon>Eukaryota</taxon>
        <taxon>Fungi</taxon>
        <taxon>Dikarya</taxon>
        <taxon>Ascomycota</taxon>
        <taxon>Pezizomycotina</taxon>
        <taxon>Dothideomycetes</taxon>
        <taxon>Pleosporomycetidae</taxon>
        <taxon>Pleosporales</taxon>
        <taxon>Pleosporineae</taxon>
        <taxon>Cucurbitariaceae</taxon>
        <taxon>Cucurbitaria</taxon>
    </lineage>
</organism>
<accession>A0A9P4GH13</accession>
<dbReference type="OrthoDB" id="3693648at2759"/>
<reference evidence="1" key="1">
    <citation type="submission" date="2020-01" db="EMBL/GenBank/DDBJ databases">
        <authorList>
            <consortium name="DOE Joint Genome Institute"/>
            <person name="Haridas S."/>
            <person name="Albert R."/>
            <person name="Binder M."/>
            <person name="Bloem J."/>
            <person name="Labutti K."/>
            <person name="Salamov A."/>
            <person name="Andreopoulos B."/>
            <person name="Baker S.E."/>
            <person name="Barry K."/>
            <person name="Bills G."/>
            <person name="Bluhm B.H."/>
            <person name="Cannon C."/>
            <person name="Castanera R."/>
            <person name="Culley D.E."/>
            <person name="Daum C."/>
            <person name="Ezra D."/>
            <person name="Gonzalez J.B."/>
            <person name="Henrissat B."/>
            <person name="Kuo A."/>
            <person name="Liang C."/>
            <person name="Lipzen A."/>
            <person name="Lutzoni F."/>
            <person name="Magnuson J."/>
            <person name="Mondo S."/>
            <person name="Nolan M."/>
            <person name="Ohm R."/>
            <person name="Pangilinan J."/>
            <person name="Park H.-J."/>
            <person name="Ramirez L."/>
            <person name="Alfaro M."/>
            <person name="Sun H."/>
            <person name="Tritt A."/>
            <person name="Yoshinaga Y."/>
            <person name="Zwiers L.-H."/>
            <person name="Turgeon B.G."/>
            <person name="Goodwin S.B."/>
            <person name="Spatafora J.W."/>
            <person name="Crous P.W."/>
            <person name="Grigoriev I.V."/>
        </authorList>
    </citation>
    <scope>NUCLEOTIDE SEQUENCE</scope>
    <source>
        <strain evidence="1">CBS 394.84</strain>
    </source>
</reference>
<dbReference type="EMBL" id="ML976616">
    <property type="protein sequence ID" value="KAF1845462.1"/>
    <property type="molecule type" value="Genomic_DNA"/>
</dbReference>
<evidence type="ECO:0000313" key="1">
    <source>
        <dbReference type="EMBL" id="KAF1845462.1"/>
    </source>
</evidence>
<sequence>MDLEAWEAVKAAHRERSHDTYDEAFPLLHHEKYRREVDAQTAALFAMYEPSKDPATLNSRLYQLVLDGVHSRNKTNTCPDTEPTYSVAERTAVEVWRQRVRSQVATRIDRYPPLIAGVTSTSSKPKNSPPKRSEHHVFQVPELLDLILHFAGPEAQVHALDVAIAWRTSAISVISNPRNVSGFRFSHPYAPVEYGQTIDSTFVSQRPSSKEVEEFGAHLRRLIRRQPDVTWRKRYLYFPARISQLCDLPDNIAQALNDLDVQQRHNLHGRINSISRTADNICWLDLSQFVINPYFNHLFAKDDRIKHRFGRWEITLRPSNTPDGLLFARSSATSLLLDNIGSMHITDPPCQTLGIYHYDSSTEASPSFQVLLKRISNSNGVRVSDIHDALEQLTPGVLSTWRRNAGDLHERVRELHWIDSVWWLPATPKIVIRLDNTAMVVDPDFDYEELMSGSSAEVARSAVAERYGYGFHITRLAYMSAEPFRATRQGEWVSNDLFEPMKSTTGRSPINWDL</sequence>
<evidence type="ECO:0000313" key="2">
    <source>
        <dbReference type="Proteomes" id="UP000800039"/>
    </source>
</evidence>
<dbReference type="RefSeq" id="XP_040788025.1">
    <property type="nucleotide sequence ID" value="XM_040933350.1"/>
</dbReference>
<dbReference type="Proteomes" id="UP000800039">
    <property type="component" value="Unassembled WGS sequence"/>
</dbReference>
<comment type="caution">
    <text evidence="1">The sequence shown here is derived from an EMBL/GenBank/DDBJ whole genome shotgun (WGS) entry which is preliminary data.</text>
</comment>